<dbReference type="Gene3D" id="3.30.300.30">
    <property type="match status" value="3"/>
</dbReference>
<dbReference type="Pfam" id="PF00501">
    <property type="entry name" value="AMP-binding"/>
    <property type="match status" value="3"/>
</dbReference>
<evidence type="ECO:0000313" key="6">
    <source>
        <dbReference type="Proteomes" id="UP001500804"/>
    </source>
</evidence>
<dbReference type="PROSITE" id="PS00455">
    <property type="entry name" value="AMP_BINDING"/>
    <property type="match status" value="3"/>
</dbReference>
<organism evidence="5 6">
    <name type="scientific">Pseudonocardia adelaidensis</name>
    <dbReference type="NCBI Taxonomy" id="648754"/>
    <lineage>
        <taxon>Bacteria</taxon>
        <taxon>Bacillati</taxon>
        <taxon>Actinomycetota</taxon>
        <taxon>Actinomycetes</taxon>
        <taxon>Pseudonocardiales</taxon>
        <taxon>Pseudonocardiaceae</taxon>
        <taxon>Pseudonocardia</taxon>
    </lineage>
</organism>
<dbReference type="SUPFAM" id="SSF52777">
    <property type="entry name" value="CoA-dependent acyltransferases"/>
    <property type="match status" value="8"/>
</dbReference>
<dbReference type="InterPro" id="IPR045851">
    <property type="entry name" value="AMP-bd_C_sf"/>
</dbReference>
<dbReference type="Proteomes" id="UP001500804">
    <property type="component" value="Unassembled WGS sequence"/>
</dbReference>
<dbReference type="Gene3D" id="2.30.38.10">
    <property type="entry name" value="Luciferase, Domain 3"/>
    <property type="match status" value="2"/>
</dbReference>
<dbReference type="Gene3D" id="3.40.50.12780">
    <property type="entry name" value="N-terminal domain of ligase-like"/>
    <property type="match status" value="1"/>
</dbReference>
<gene>
    <name evidence="5" type="ORF">GCM10023320_59940</name>
</gene>
<dbReference type="Gene3D" id="3.40.50.1820">
    <property type="entry name" value="alpha/beta hydrolase"/>
    <property type="match status" value="1"/>
</dbReference>
<feature type="domain" description="Carrier" evidence="4">
    <location>
        <begin position="1036"/>
        <end position="1110"/>
    </location>
</feature>
<dbReference type="PROSITE" id="PS00012">
    <property type="entry name" value="PHOSPHOPANTETHEINE"/>
    <property type="match status" value="1"/>
</dbReference>
<dbReference type="SMART" id="SM00823">
    <property type="entry name" value="PKS_PP"/>
    <property type="match status" value="3"/>
</dbReference>
<dbReference type="PROSITE" id="PS50075">
    <property type="entry name" value="CARRIER"/>
    <property type="match status" value="3"/>
</dbReference>
<feature type="domain" description="Carrier" evidence="4">
    <location>
        <begin position="3550"/>
        <end position="3625"/>
    </location>
</feature>
<keyword evidence="6" id="KW-1185">Reference proteome</keyword>
<dbReference type="InterPro" id="IPR000873">
    <property type="entry name" value="AMP-dep_synth/lig_dom"/>
</dbReference>
<dbReference type="InterPro" id="IPR025110">
    <property type="entry name" value="AMP-bd_C"/>
</dbReference>
<dbReference type="InterPro" id="IPR020806">
    <property type="entry name" value="PKS_PP-bd"/>
</dbReference>
<dbReference type="InterPro" id="IPR009081">
    <property type="entry name" value="PP-bd_ACP"/>
</dbReference>
<dbReference type="InterPro" id="IPR020845">
    <property type="entry name" value="AMP-binding_CS"/>
</dbReference>
<dbReference type="NCBIfam" id="TIGR01733">
    <property type="entry name" value="AA-adenyl-dom"/>
    <property type="match status" value="3"/>
</dbReference>
<proteinExistence type="predicted"/>
<name>A0ABP9NZK1_9PSEU</name>
<dbReference type="InterPro" id="IPR001242">
    <property type="entry name" value="Condensation_dom"/>
</dbReference>
<dbReference type="SUPFAM" id="SSF56801">
    <property type="entry name" value="Acetyl-CoA synthetase-like"/>
    <property type="match status" value="3"/>
</dbReference>
<dbReference type="CDD" id="cd19540">
    <property type="entry name" value="LCL_NRPS-like"/>
    <property type="match status" value="1"/>
</dbReference>
<evidence type="ECO:0000256" key="1">
    <source>
        <dbReference type="ARBA" id="ARBA00001957"/>
    </source>
</evidence>
<evidence type="ECO:0000313" key="5">
    <source>
        <dbReference type="EMBL" id="GAA5133568.1"/>
    </source>
</evidence>
<dbReference type="InterPro" id="IPR029058">
    <property type="entry name" value="AB_hydrolase_fold"/>
</dbReference>
<dbReference type="Pfam" id="PF00975">
    <property type="entry name" value="Thioesterase"/>
    <property type="match status" value="1"/>
</dbReference>
<dbReference type="CDD" id="cd05930">
    <property type="entry name" value="A_NRPS"/>
    <property type="match status" value="1"/>
</dbReference>
<accession>A0ABP9NZK1</accession>
<dbReference type="InterPro" id="IPR010071">
    <property type="entry name" value="AA_adenyl_dom"/>
</dbReference>
<dbReference type="InterPro" id="IPR006162">
    <property type="entry name" value="Ppantetheine_attach_site"/>
</dbReference>
<dbReference type="InterPro" id="IPR001031">
    <property type="entry name" value="Thioesterase"/>
</dbReference>
<evidence type="ECO:0000259" key="4">
    <source>
        <dbReference type="PROSITE" id="PS50075"/>
    </source>
</evidence>
<comment type="caution">
    <text evidence="5">The sequence shown here is derived from an EMBL/GenBank/DDBJ whole genome shotgun (WGS) entry which is preliminary data.</text>
</comment>
<dbReference type="Gene3D" id="1.10.1200.10">
    <property type="entry name" value="ACP-like"/>
    <property type="match status" value="2"/>
</dbReference>
<keyword evidence="2" id="KW-0596">Phosphopantetheine</keyword>
<dbReference type="InterPro" id="IPR042099">
    <property type="entry name" value="ANL_N_sf"/>
</dbReference>
<dbReference type="PANTHER" id="PTHR45527">
    <property type="entry name" value="NONRIBOSOMAL PEPTIDE SYNTHETASE"/>
    <property type="match status" value="1"/>
</dbReference>
<dbReference type="EMBL" id="BAABJO010000027">
    <property type="protein sequence ID" value="GAA5133568.1"/>
    <property type="molecule type" value="Genomic_DNA"/>
</dbReference>
<protein>
    <recommendedName>
        <fullName evidence="4">Carrier domain-containing protein</fullName>
    </recommendedName>
</protein>
<sequence>MDPASEVRALSVNAMTHDGAAHDSAAGPEFSATLAWPTGILSRAEIEQLASLWEQALRAVASSRELAGHTPSDFPLVAMTADDVAELEATIPGGPADVLPLLPLQQGMYFHSVQSTDRDPYVIQHVLELRGALDGELLRRAVEAMVHRHPVLRACFRELADGRVVQVVAGRVDLDWEAVDLRDRPDAFADVAAARFRTVFDLAAPPLLRYTLVTLADDRHRLVQTMHHLLADGWSYPLMFDDVMAAYRQLVRTRRADLPVPAVTFADHVARLAARDPAASREVWVEALAGVDGPTKLIDAPRGADVSSHADVQHELSAQVSARLADRARAAGVTLSTVLHGAWGLVLGRTLGRERVVFGSTVSGRAENAAGVEEIVGPMINTLPVPMEWAAADPLDAVFARLQDQQSAVLDHQHIGLVELARIAGVSELFDTIVVVENFAVTEAPEPAEGVPAAEWIDGTDAAHYPVALVVHPDERLRLKITYDTGLVEEGFARRLVEAMALLLEQFADDPAVPVAGLRVGATPPVARALPGRDDRTLANRFTEVARERPDAVAVRDQRVELSFTELDVRSDALAHRLVAHGVRPGSRVAIVLPRSADLIVAIVGVLKAGGCYVPIDPASPAARIAYILDDSTPECVLAVAGTTDVLPEGGPAVLVLDDPGVVDPAAGPVCIGHPDADAYVIYTSGSTGRPKGVAVPHRSVTALLAGAAADFDFGPDDVWTLFHSYAFDFSVWEIWGALLHGGRLVVVDHDVARDPERFHALLSDEGVTVLNQTPSAFYSLIAADRGSSRPLALRYVVLGGEALDPRRLAPWYGRHGDSAPRLVNMYGITETCVHVTLRALTADDAARADSVIGVPLAGLTVHVLDRYLQPVPPGVTGEVYVAGPQLARGYLDRPGLTASRFVAGPDGQRLYRSGDVARWTEDGELVHMGRSDDQLKLRGFRIEPGEVEAALLELDGIDGAAVSVQRDAQDRPRLVAHLVGNGVDVDAARRHAATVLPAHMVPAVFAVVDGLPLTINGKLDRDALTLAGPHPSPQPAERTGAGALAELFGEILGIETPGVDADFFTLGGDSIIALQLVNRMKRLGLRVTPRDVFTHRTPAALAALAGPQAPAVPDEDPDALGSVMLTPIVHRLAELGGNVDRFNQSELLLTPPGATAERIGAVVTELLRRHDALRLRLSRPAPVLWALETARDLPDGVFTVVDARDLDDATFTDLLGAESDAAADRLRPDEGRMVAAVFFDRGAEPGRLLLVVHHLAVDGVSWRILRDDVRAAWEGGALEPAATSLRTYARVLNETSAQDGRLAEFPHWSEVLAPGAELDPTQLVVGRTVGDTREHRFRLSADETLPLLTTVPAAARADVTETLVTALRVAVSRWREARGLADGDLAIDLERHGREDLGRDLDLSRTVGWFTSIAPVRLPAGAGEPLDRIGEVRDRLRAAPDGGCGYGLLRYCNARTAAALARLGQPQVLFNYLGRFGAPGSGDWEAAPETAALRVGSAPDMGTPYLLEVNAYCEDTADGPELQVVLTYADGWLGDGALGDLRDAFGAVLRELADAGRAPEPVEEVWPLSPLQEGIWFQAELAADADVYLAQNAFDFDRGLDARRLAAAYEQVLAANAATRLGFRATGDGRAVAFVGSGLRCRMTEVDLSHLAPDAAERRIAEITDADRATPFDLREPPLARFAVIHGPGGRDRLLFTYHLLLWDGWSRELVLTQLFAAYRGEPLRPSRGSFVDYLDWLRRQDAAASTEFWREAFAGLPGPTLLYPQAAGTAPVLARRISAEIPEEVTARLTAQVRAAGVTLNALVSTALAVVLGHAAGSSDVVIGTTVAGRPTELDDIDDVVGVFLNTVPARVRLDPAATVAQAMQEVQRHRVDAMPHEYLGLGDIQRAAGRGPLFDSLYVLQNFLDDDTFADLESGNGIVGVRSVDATHYPLTWVVMPGRRLWVKLEYRPDVVDEADAAALLGRLERLLHRLAHDVTSPLAALPVLTPAEVAAQEAADAAREHPIGDLTIAELLARQAAATPDAPALTCGSTTLTYRELDGAVSRAARLLVARGAGPETIVALALPRSTEMVVALFAVLRAGAAYLPLELDHPDERLRTIVDDAAPALLLTTTAVEPRLAMCEVPMIRVDSPEVVSGYEGDSTRIHSRVGSTRLDHPAYVIYTSGSTGRPKGVVTPYRGLTNMLLNHREAIFGPVVAAAGRGLRIAHTVSFSFDMSWEELLWLVEGHHVHVCDEDLRRDARALVEYCDRHLIDVVNVTPTYAQHLVEVGLLDGHRPALVLLGGEAAPESLWASLRDADGVLGYNLYGPTEYTINTLGGGTTDSPTATVGTPIWNTRALVLDEWLRPVPAGVAGELYIAGVGMARGYLNRPALTAERFVADPTGSGTRMYRTGDLVRVRADGNIDFLGRTDDQVKIRGHRVELGEIEANATAAPGVRRSAVIAADDGAGGKRLVAYLIPAEPTADPDRLVEEVRRHLRDRMPGYLVPSAYAVVDALPLTVNGKLDTAALPAPRTVSVSGREARTESERTLCAIFAGALGEEAFGVEDDFFDHGGHSLLATRLIGRVRDELGADVSLRQLFDHSTPERLATVLDAGPATAQTRVTPVPRPERLPLSPAQERLWLLHELAPESAAYNYPLLLRVRGALDAEAFTAALTDVVGRHEVLRTLVMDGPEQRILDRAVPEVDVRDAPASGTEAVVAAAIARPFALSSQIPVRATMVRETDTGDTVVALVLHHIAVDEWSDRPLLADLDAAYRARRSGTAPDFAALPVQYADYALWHRAALGSPDDPDSRCSRQRDFWLRQLAGAPQDLALPSVATGRTGGGTVSVRLGADLMDRLREQARASSSSTFLALHATLAMLLSRMGAGTDVPVGSPVSGRGDARLDELVGFFVNTVVIRTDLTGAPSFRQLLDRVRETGLAALEHADLPFQQVVEAVNPVRVPGRNPVFQVMLGYHRRPDGGDEAFGLPVGEVPAVTADPKVDLTFTVVDAGAGHPVELSVEYDAARCTAELARSLAARFGVLLRAALADPDAPYPTLDVLTTDDARAIARWSRGAEPAPDAGSPDRAWFRRFADLAARIPDAPAVRSGATTLSYADLDAASDAVAAGLVARGAGPETTVGVALPRSPDMIVALLGIAKAGAAFLPLDPGFPAARLRYMLSDAAPAVVLVDGATRGLLDGAATDLATMGEVAGDPVPRCEPDPAAAAYVIYTSGSTGRPKGVVVTHGNLAHFLAAARQILPLTPADRLLAVTTLSFDIAVLELMLPLAHGACVVLASAEQVRDPRLLAEVLRAESVTAVQATPSLWTALLDAADPDLSGVTALVGGEALPARLATSLGRRAAGLINMYGPTEVTVWATSAAVGREPGIGHPMAGTTAHVLDAALRPVPPGVVGELYLGGPQVARGYLNRPGLSASRFVADPHRRGARVYRTGDLVRWTPDGCLEYLGRSDHQVKVRGFRIELAEIETVLESVPGVRRAAAAVHGDRIVAHLEAEPGDVGEAAREAAAERLPGYMVPSVVTVMDALPLTPNGKIDRAALRAPGAPVTGTAPASALERRLCAIFAEVLGVDGVGRDDDFFVLGGHSLLLVRLATALRRDLAVELPVAELMATPTVSALARRIAGAGGGSGGLAPVLVLGDGAGRPPLFAVHPASGLGWQFAGLKPHLPADVPLYALQSPRLQDPAAAPGTLAETARRYADEVERLAPEGPIQLVGWSFGGAVAHQVAVELGARGRRIALLAMLDAHLPEGRRELDRWDGSAAIEGLLVELGHPVPAERAGAMTVADAVAVVRAHGGTLSVLDDDQIARVVQTYLASDHMIEHTELAAVAGDVVFVDATVPERGFTGTASRRWRSLVAGDLEVVRVARAHSQLLDPPAIGEWFPAVSRFLWSE</sequence>
<keyword evidence="3" id="KW-0597">Phosphoprotein</keyword>
<dbReference type="SUPFAM" id="SSF53474">
    <property type="entry name" value="alpha/beta-Hydrolases"/>
    <property type="match status" value="1"/>
</dbReference>
<dbReference type="Gene3D" id="3.30.559.30">
    <property type="entry name" value="Nonribosomal peptide synthetase, condensation domain"/>
    <property type="match status" value="4"/>
</dbReference>
<dbReference type="SUPFAM" id="SSF47336">
    <property type="entry name" value="ACP-like"/>
    <property type="match status" value="3"/>
</dbReference>
<dbReference type="NCBIfam" id="NF003417">
    <property type="entry name" value="PRK04813.1"/>
    <property type="match status" value="3"/>
</dbReference>
<dbReference type="Pfam" id="PF00550">
    <property type="entry name" value="PP-binding"/>
    <property type="match status" value="3"/>
</dbReference>
<feature type="domain" description="Carrier" evidence="4">
    <location>
        <begin position="2522"/>
        <end position="2597"/>
    </location>
</feature>
<dbReference type="Gene3D" id="3.40.50.980">
    <property type="match status" value="4"/>
</dbReference>
<comment type="cofactor">
    <cofactor evidence="1">
        <name>pantetheine 4'-phosphate</name>
        <dbReference type="ChEBI" id="CHEBI:47942"/>
    </cofactor>
</comment>
<dbReference type="Pfam" id="PF13193">
    <property type="entry name" value="AMP-binding_C"/>
    <property type="match status" value="3"/>
</dbReference>
<reference evidence="6" key="1">
    <citation type="journal article" date="2019" name="Int. J. Syst. Evol. Microbiol.">
        <title>The Global Catalogue of Microorganisms (GCM) 10K type strain sequencing project: providing services to taxonomists for standard genome sequencing and annotation.</title>
        <authorList>
            <consortium name="The Broad Institute Genomics Platform"/>
            <consortium name="The Broad Institute Genome Sequencing Center for Infectious Disease"/>
            <person name="Wu L."/>
            <person name="Ma J."/>
        </authorList>
    </citation>
    <scope>NUCLEOTIDE SEQUENCE [LARGE SCALE GENOMIC DNA]</scope>
    <source>
        <strain evidence="6">JCM 18302</strain>
    </source>
</reference>
<dbReference type="Pfam" id="PF00668">
    <property type="entry name" value="Condensation"/>
    <property type="match status" value="4"/>
</dbReference>
<dbReference type="Gene3D" id="3.30.559.10">
    <property type="entry name" value="Chloramphenicol acetyltransferase-like domain"/>
    <property type="match status" value="4"/>
</dbReference>
<dbReference type="CDD" id="cd17643">
    <property type="entry name" value="A_NRPS_Cytc1-like"/>
    <property type="match status" value="1"/>
</dbReference>
<dbReference type="InterPro" id="IPR023213">
    <property type="entry name" value="CAT-like_dom_sf"/>
</dbReference>
<evidence type="ECO:0000256" key="3">
    <source>
        <dbReference type="ARBA" id="ARBA00022553"/>
    </source>
</evidence>
<dbReference type="InterPro" id="IPR036736">
    <property type="entry name" value="ACP-like_sf"/>
</dbReference>
<dbReference type="PANTHER" id="PTHR45527:SF1">
    <property type="entry name" value="FATTY ACID SYNTHASE"/>
    <property type="match status" value="1"/>
</dbReference>
<evidence type="ECO:0000256" key="2">
    <source>
        <dbReference type="ARBA" id="ARBA00022450"/>
    </source>
</evidence>